<name>A0A4V6IN20_METTU</name>
<sequence length="143" mass="15744">MLAGQLALTVAALFTGAAIYINLVEQPARLGLDDRSLLQQWKPAYERGFRMQASLALAGGVLGLIAAYELRDWRWAPGAVVLLCNWPFTMLVIMPTNRRLEATEPQNAGLESRELILRWGKLHAVRSGLGGLATLAFLWASVR</sequence>
<dbReference type="AlphaFoldDB" id="A0A4V6IN20"/>
<dbReference type="RefSeq" id="WP_134491046.1">
    <property type="nucleotide sequence ID" value="NZ_CP139089.1"/>
</dbReference>
<dbReference type="InterPro" id="IPR013901">
    <property type="entry name" value="Anthrone_oxy"/>
</dbReference>
<dbReference type="OrthoDB" id="7473921at2"/>
<dbReference type="KEGG" id="mtun:MTUNDRAET4_3447"/>
<dbReference type="Proteomes" id="UP000294360">
    <property type="component" value="Chromosome"/>
</dbReference>
<dbReference type="PANTHER" id="PTHR36535">
    <property type="entry name" value="YALI0E30327P"/>
    <property type="match status" value="1"/>
</dbReference>
<evidence type="ECO:0000256" key="1">
    <source>
        <dbReference type="SAM" id="Phobius"/>
    </source>
</evidence>
<evidence type="ECO:0000313" key="3">
    <source>
        <dbReference type="Proteomes" id="UP000294360"/>
    </source>
</evidence>
<accession>A0A4V6IN20</accession>
<feature type="transmembrane region" description="Helical" evidence="1">
    <location>
        <begin position="49"/>
        <end position="68"/>
    </location>
</feature>
<keyword evidence="1" id="KW-1133">Transmembrane helix</keyword>
<reference evidence="2 3" key="1">
    <citation type="submission" date="2019-03" db="EMBL/GenBank/DDBJ databases">
        <authorList>
            <person name="Kox A.R. M."/>
        </authorList>
    </citation>
    <scope>NUCLEOTIDE SEQUENCE [LARGE SCALE GENOMIC DNA]</scope>
    <source>
        <strain evidence="2">MTUNDRAET4 annotated genome</strain>
    </source>
</reference>
<protein>
    <recommendedName>
        <fullName evidence="4">DUF1772 domain-containing protein</fullName>
    </recommendedName>
</protein>
<keyword evidence="1" id="KW-0812">Transmembrane</keyword>
<keyword evidence="1" id="KW-0472">Membrane</keyword>
<feature type="transmembrane region" description="Helical" evidence="1">
    <location>
        <begin position="124"/>
        <end position="142"/>
    </location>
</feature>
<proteinExistence type="predicted"/>
<dbReference type="PANTHER" id="PTHR36535:SF1">
    <property type="entry name" value="DUF1772 DOMAIN-CONTAINING PROTEIN"/>
    <property type="match status" value="1"/>
</dbReference>
<evidence type="ECO:0000313" key="2">
    <source>
        <dbReference type="EMBL" id="VFU10334.1"/>
    </source>
</evidence>
<feature type="transmembrane region" description="Helical" evidence="1">
    <location>
        <begin position="75"/>
        <end position="94"/>
    </location>
</feature>
<organism evidence="2 3">
    <name type="scientific">Methylocella tundrae</name>
    <dbReference type="NCBI Taxonomy" id="227605"/>
    <lineage>
        <taxon>Bacteria</taxon>
        <taxon>Pseudomonadati</taxon>
        <taxon>Pseudomonadota</taxon>
        <taxon>Alphaproteobacteria</taxon>
        <taxon>Hyphomicrobiales</taxon>
        <taxon>Beijerinckiaceae</taxon>
        <taxon>Methylocella</taxon>
    </lineage>
</organism>
<dbReference type="EMBL" id="LR536450">
    <property type="protein sequence ID" value="VFU10334.1"/>
    <property type="molecule type" value="Genomic_DNA"/>
</dbReference>
<evidence type="ECO:0008006" key="4">
    <source>
        <dbReference type="Google" id="ProtNLM"/>
    </source>
</evidence>
<dbReference type="Pfam" id="PF08592">
    <property type="entry name" value="Anthrone_oxy"/>
    <property type="match status" value="1"/>
</dbReference>
<gene>
    <name evidence="2" type="ORF">MTUNDRAET4_3447</name>
</gene>